<dbReference type="EMBL" id="KV423959">
    <property type="protein sequence ID" value="KZT57771.1"/>
    <property type="molecule type" value="Genomic_DNA"/>
</dbReference>
<evidence type="ECO:0000256" key="2">
    <source>
        <dbReference type="ARBA" id="ARBA00023002"/>
    </source>
</evidence>
<dbReference type="PANTHER" id="PTHR10209:SF881">
    <property type="entry name" value="FI07970P-RELATED"/>
    <property type="match status" value="1"/>
</dbReference>
<dbReference type="GO" id="GO:0046872">
    <property type="term" value="F:metal ion binding"/>
    <property type="evidence" value="ECO:0007669"/>
    <property type="project" value="UniProtKB-KW"/>
</dbReference>
<sequence length="262" mass="28688">MSSTTTNTSSTLAEKEPEYVYFSYEGQFNGRRLVSPSSSSSSDQSTFTSIPVVDIAPLLSPLSSARFDAAQQLASACENVGFLYLTGHGIPPELVQQAFGAARAYFALPLERKMREWIYGSPHLRGYEPVHGARVDPGVKLGDKNEGFLLGYEPAFDPSPPSLTPAQAALLHEYRNNFPPDQPEFRAQLGAYHKELLALSRRLMRAFGAALGVGEGWWDERGEIDRPNTAMKVIHYPPQTAGEAEETGIGAHTDFSCKLDFG</sequence>
<dbReference type="GO" id="GO:0016491">
    <property type="term" value="F:oxidoreductase activity"/>
    <property type="evidence" value="ECO:0007669"/>
    <property type="project" value="UniProtKB-KW"/>
</dbReference>
<dbReference type="AlphaFoldDB" id="A0A165G9E1"/>
<accession>A0A165G9E1</accession>
<dbReference type="Proteomes" id="UP000076842">
    <property type="component" value="Unassembled WGS sequence"/>
</dbReference>
<keyword evidence="3" id="KW-0408">Iron</keyword>
<evidence type="ECO:0000313" key="6">
    <source>
        <dbReference type="Proteomes" id="UP000076842"/>
    </source>
</evidence>
<keyword evidence="1" id="KW-0479">Metal-binding</keyword>
<evidence type="ECO:0000256" key="1">
    <source>
        <dbReference type="ARBA" id="ARBA00022723"/>
    </source>
</evidence>
<organism evidence="5 6">
    <name type="scientific">Calocera cornea HHB12733</name>
    <dbReference type="NCBI Taxonomy" id="1353952"/>
    <lineage>
        <taxon>Eukaryota</taxon>
        <taxon>Fungi</taxon>
        <taxon>Dikarya</taxon>
        <taxon>Basidiomycota</taxon>
        <taxon>Agaricomycotina</taxon>
        <taxon>Dacrymycetes</taxon>
        <taxon>Dacrymycetales</taxon>
        <taxon>Dacrymycetaceae</taxon>
        <taxon>Calocera</taxon>
    </lineage>
</organism>
<protein>
    <submittedName>
        <fullName evidence="5">Clavaminate synthase-like protein</fullName>
    </submittedName>
</protein>
<dbReference type="PANTHER" id="PTHR10209">
    <property type="entry name" value="OXIDOREDUCTASE, 2OG-FE II OXYGENASE FAMILY PROTEIN"/>
    <property type="match status" value="1"/>
</dbReference>
<keyword evidence="6" id="KW-1185">Reference proteome</keyword>
<dbReference type="InterPro" id="IPR026992">
    <property type="entry name" value="DIOX_N"/>
</dbReference>
<dbReference type="SUPFAM" id="SSF51197">
    <property type="entry name" value="Clavaminate synthase-like"/>
    <property type="match status" value="1"/>
</dbReference>
<dbReference type="InParanoid" id="A0A165G9E1"/>
<dbReference type="STRING" id="1353952.A0A165G9E1"/>
<feature type="domain" description="Non-haem dioxygenase N-terminal" evidence="4">
    <location>
        <begin position="50"/>
        <end position="159"/>
    </location>
</feature>
<dbReference type="InterPro" id="IPR027443">
    <property type="entry name" value="IPNS-like_sf"/>
</dbReference>
<name>A0A165G9E1_9BASI</name>
<gene>
    <name evidence="5" type="ORF">CALCODRAFT_495817</name>
</gene>
<evidence type="ECO:0000313" key="5">
    <source>
        <dbReference type="EMBL" id="KZT57771.1"/>
    </source>
</evidence>
<evidence type="ECO:0000259" key="4">
    <source>
        <dbReference type="Pfam" id="PF14226"/>
    </source>
</evidence>
<dbReference type="Pfam" id="PF14226">
    <property type="entry name" value="DIOX_N"/>
    <property type="match status" value="1"/>
</dbReference>
<evidence type="ECO:0000256" key="3">
    <source>
        <dbReference type="ARBA" id="ARBA00023004"/>
    </source>
</evidence>
<proteinExistence type="predicted"/>
<dbReference type="Gene3D" id="2.60.120.330">
    <property type="entry name" value="B-lactam Antibiotic, Isopenicillin N Synthase, Chain"/>
    <property type="match status" value="1"/>
</dbReference>
<dbReference type="OrthoDB" id="288590at2759"/>
<keyword evidence="2" id="KW-0560">Oxidoreductase</keyword>
<reference evidence="5 6" key="1">
    <citation type="journal article" date="2016" name="Mol. Biol. Evol.">
        <title>Comparative Genomics of Early-Diverging Mushroom-Forming Fungi Provides Insights into the Origins of Lignocellulose Decay Capabilities.</title>
        <authorList>
            <person name="Nagy L.G."/>
            <person name="Riley R."/>
            <person name="Tritt A."/>
            <person name="Adam C."/>
            <person name="Daum C."/>
            <person name="Floudas D."/>
            <person name="Sun H."/>
            <person name="Yadav J.S."/>
            <person name="Pangilinan J."/>
            <person name="Larsson K.H."/>
            <person name="Matsuura K."/>
            <person name="Barry K."/>
            <person name="Labutti K."/>
            <person name="Kuo R."/>
            <person name="Ohm R.A."/>
            <person name="Bhattacharya S.S."/>
            <person name="Shirouzu T."/>
            <person name="Yoshinaga Y."/>
            <person name="Martin F.M."/>
            <person name="Grigoriev I.V."/>
            <person name="Hibbett D.S."/>
        </authorList>
    </citation>
    <scope>NUCLEOTIDE SEQUENCE [LARGE SCALE GENOMIC DNA]</scope>
    <source>
        <strain evidence="5 6">HHB12733</strain>
    </source>
</reference>